<dbReference type="RefSeq" id="WP_188892577.1">
    <property type="nucleotide sequence ID" value="NZ_BMHY01000017.1"/>
</dbReference>
<protein>
    <submittedName>
        <fullName evidence="1">Uncharacterized protein</fullName>
    </submittedName>
</protein>
<reference evidence="1 2" key="1">
    <citation type="journal article" date="2014" name="Int. J. Syst. Evol. Microbiol.">
        <title>Complete genome sequence of Corynebacterium casei LMG S-19264T (=DSM 44701T), isolated from a smear-ripened cheese.</title>
        <authorList>
            <consortium name="US DOE Joint Genome Institute (JGI-PGF)"/>
            <person name="Walter F."/>
            <person name="Albersmeier A."/>
            <person name="Kalinowski J."/>
            <person name="Ruckert C."/>
        </authorList>
    </citation>
    <scope>NUCLEOTIDE SEQUENCE [LARGE SCALE GENOMIC DNA]</scope>
    <source>
        <strain evidence="1 2">CGMCC 1.15286</strain>
    </source>
</reference>
<evidence type="ECO:0000313" key="2">
    <source>
        <dbReference type="Proteomes" id="UP000600247"/>
    </source>
</evidence>
<proteinExistence type="predicted"/>
<sequence>MSTFDVTCISIGNYGHALLRGKTYTVFDEKNENYRITGNHGRRVWISKYYFVEGKHQIPILTSWKLDDEINEFELLEVTLTFTDSSKRWCLITTPDKLKNYLMDQVTSPPGINIQHLIIMKTLNQDDIEETLNYLDNQNELFQASKPLE</sequence>
<dbReference type="Proteomes" id="UP000600247">
    <property type="component" value="Unassembled WGS sequence"/>
</dbReference>
<comment type="caution">
    <text evidence="1">The sequence shown here is derived from an EMBL/GenBank/DDBJ whole genome shotgun (WGS) entry which is preliminary data.</text>
</comment>
<gene>
    <name evidence="1" type="ORF">GCM10010918_51710</name>
</gene>
<dbReference type="AlphaFoldDB" id="A0A917M9X0"/>
<organism evidence="1 2">
    <name type="scientific">Paenibacillus radicis</name>
    <name type="common">ex Gao et al. 2016</name>
    <dbReference type="NCBI Taxonomy" id="1737354"/>
    <lineage>
        <taxon>Bacteria</taxon>
        <taxon>Bacillati</taxon>
        <taxon>Bacillota</taxon>
        <taxon>Bacilli</taxon>
        <taxon>Bacillales</taxon>
        <taxon>Paenibacillaceae</taxon>
        <taxon>Paenibacillus</taxon>
    </lineage>
</organism>
<dbReference type="EMBL" id="BMHY01000017">
    <property type="protein sequence ID" value="GGG87099.1"/>
    <property type="molecule type" value="Genomic_DNA"/>
</dbReference>
<keyword evidence="2" id="KW-1185">Reference proteome</keyword>
<name>A0A917M9X0_9BACL</name>
<evidence type="ECO:0000313" key="1">
    <source>
        <dbReference type="EMBL" id="GGG87099.1"/>
    </source>
</evidence>
<accession>A0A917M9X0</accession>